<dbReference type="Pfam" id="PF01408">
    <property type="entry name" value="GFO_IDH_MocA"/>
    <property type="match status" value="1"/>
</dbReference>
<dbReference type="InterPro" id="IPR055170">
    <property type="entry name" value="GFO_IDH_MocA-like_dom"/>
</dbReference>
<accession>A0ABV5CAP9</accession>
<feature type="domain" description="GFO/IDH/MocA-like oxidoreductase" evidence="3">
    <location>
        <begin position="223"/>
        <end position="328"/>
    </location>
</feature>
<name>A0ABV5CAP9_9SPHI</name>
<dbReference type="Pfam" id="PF22725">
    <property type="entry name" value="GFO_IDH_MocA_C3"/>
    <property type="match status" value="1"/>
</dbReference>
<keyword evidence="1" id="KW-0732">Signal</keyword>
<dbReference type="Gene3D" id="3.40.50.720">
    <property type="entry name" value="NAD(P)-binding Rossmann-like Domain"/>
    <property type="match status" value="1"/>
</dbReference>
<dbReference type="InterPro" id="IPR036291">
    <property type="entry name" value="NAD(P)-bd_dom_sf"/>
</dbReference>
<evidence type="ECO:0000256" key="1">
    <source>
        <dbReference type="SAM" id="SignalP"/>
    </source>
</evidence>
<evidence type="ECO:0000313" key="4">
    <source>
        <dbReference type="EMBL" id="MFB5944628.1"/>
    </source>
</evidence>
<dbReference type="PANTHER" id="PTHR43818:SF5">
    <property type="entry name" value="OXIDOREDUCTASE FAMILY PROTEIN"/>
    <property type="match status" value="1"/>
</dbReference>
<organism evidence="4 5">
    <name type="scientific">Albibacterium profundi</name>
    <dbReference type="NCBI Taxonomy" id="3134906"/>
    <lineage>
        <taxon>Bacteria</taxon>
        <taxon>Pseudomonadati</taxon>
        <taxon>Bacteroidota</taxon>
        <taxon>Sphingobacteriia</taxon>
        <taxon>Sphingobacteriales</taxon>
        <taxon>Sphingobacteriaceae</taxon>
        <taxon>Albibacterium</taxon>
    </lineage>
</organism>
<dbReference type="InterPro" id="IPR006311">
    <property type="entry name" value="TAT_signal"/>
</dbReference>
<dbReference type="RefSeq" id="WP_375556192.1">
    <property type="nucleotide sequence ID" value="NZ_JBBVGT010000002.1"/>
</dbReference>
<dbReference type="SUPFAM" id="SSF51735">
    <property type="entry name" value="NAD(P)-binding Rossmann-fold domains"/>
    <property type="match status" value="1"/>
</dbReference>
<dbReference type="PROSITE" id="PS51318">
    <property type="entry name" value="TAT"/>
    <property type="match status" value="1"/>
</dbReference>
<dbReference type="Proteomes" id="UP001580928">
    <property type="component" value="Unassembled WGS sequence"/>
</dbReference>
<feature type="signal peptide" evidence="1">
    <location>
        <begin position="1"/>
        <end position="37"/>
    </location>
</feature>
<dbReference type="Gene3D" id="3.30.360.10">
    <property type="entry name" value="Dihydrodipicolinate Reductase, domain 2"/>
    <property type="match status" value="1"/>
</dbReference>
<dbReference type="InterPro" id="IPR000683">
    <property type="entry name" value="Gfo/Idh/MocA-like_OxRdtase_N"/>
</dbReference>
<protein>
    <submittedName>
        <fullName evidence="4">Gfo/Idh/MocA family oxidoreductase</fullName>
    </submittedName>
</protein>
<sequence>MHKKTNSFHQSNRRTFLKNSGLVLLGSSLASPLAASASTFASQRSVIKVGLIGCGGRGTGAAAQAMKADPNVELTAMGDVFPDRLDESYASLEKINPKQLKVDKAKRFIGFDAYQKVIDSGVDVVLLTAPPGFRPLHLEAAVNANKHIFCEKPVAVDAPGVRKVIELSKKAKEKNLSLVSGFCFRYDNSNRAVFTKVLDGSVGDIKAVTTFRNGGEAWYFPRESDWTDMTYQMRNWYYYNWLSGDFIVEQAVHSLDMMSWAMGDVMPIKAIGTGGRQVRVDPKYGNIYDHFAVEFEYANGAKGYHFTRQQAGTTNRNSVDVMGTTGSALVNIGSQYEITGQSPWKYTGPRNNMYQTQHDELFASIRNGKPINDGDFMSNSTLLAIWGRMVGYTGQLITYEDALNSPKTLGPDVASYTWDLKIDMPPIAVPGVTKIS</sequence>
<evidence type="ECO:0000259" key="2">
    <source>
        <dbReference type="Pfam" id="PF01408"/>
    </source>
</evidence>
<evidence type="ECO:0000259" key="3">
    <source>
        <dbReference type="Pfam" id="PF22725"/>
    </source>
</evidence>
<proteinExistence type="predicted"/>
<reference evidence="4 5" key="1">
    <citation type="submission" date="2024-04" db="EMBL/GenBank/DDBJ databases">
        <title>Albibacterium profundi sp. nov., isolated from sediment of the Challenger Deep of Mariana Trench.</title>
        <authorList>
            <person name="Wang Y."/>
        </authorList>
    </citation>
    <scope>NUCLEOTIDE SEQUENCE [LARGE SCALE GENOMIC DNA]</scope>
    <source>
        <strain evidence="4 5">RHL897</strain>
    </source>
</reference>
<evidence type="ECO:0000313" key="5">
    <source>
        <dbReference type="Proteomes" id="UP001580928"/>
    </source>
</evidence>
<gene>
    <name evidence="4" type="ORF">WKR92_02155</name>
</gene>
<dbReference type="EMBL" id="JBBVGT010000002">
    <property type="protein sequence ID" value="MFB5944628.1"/>
    <property type="molecule type" value="Genomic_DNA"/>
</dbReference>
<dbReference type="PANTHER" id="PTHR43818">
    <property type="entry name" value="BCDNA.GH03377"/>
    <property type="match status" value="1"/>
</dbReference>
<feature type="domain" description="Gfo/Idh/MocA-like oxidoreductase N-terminal" evidence="2">
    <location>
        <begin position="47"/>
        <end position="173"/>
    </location>
</feature>
<dbReference type="InterPro" id="IPR050463">
    <property type="entry name" value="Gfo/Idh/MocA_oxidrdct_glycsds"/>
</dbReference>
<feature type="chain" id="PRO_5045179262" evidence="1">
    <location>
        <begin position="38"/>
        <end position="436"/>
    </location>
</feature>
<dbReference type="SUPFAM" id="SSF55347">
    <property type="entry name" value="Glyceraldehyde-3-phosphate dehydrogenase-like, C-terminal domain"/>
    <property type="match status" value="1"/>
</dbReference>
<keyword evidence="5" id="KW-1185">Reference proteome</keyword>
<comment type="caution">
    <text evidence="4">The sequence shown here is derived from an EMBL/GenBank/DDBJ whole genome shotgun (WGS) entry which is preliminary data.</text>
</comment>